<keyword evidence="5" id="KW-0813">Transport</keyword>
<evidence type="ECO:0000256" key="12">
    <source>
        <dbReference type="ARBA" id="ARBA00023128"/>
    </source>
</evidence>
<keyword evidence="9" id="KW-0249">Electron transport</keyword>
<proteinExistence type="inferred from homology"/>
<evidence type="ECO:0000256" key="7">
    <source>
        <dbReference type="ARBA" id="ARBA00022692"/>
    </source>
</evidence>
<evidence type="ECO:0000256" key="13">
    <source>
        <dbReference type="ARBA" id="ARBA00023136"/>
    </source>
</evidence>
<comment type="catalytic activity">
    <reaction evidence="15">
        <text>a ubiquinone + NADH + 5 H(+)(in) = a ubiquinol + NAD(+) + 4 H(+)(out)</text>
        <dbReference type="Rhea" id="RHEA:29091"/>
        <dbReference type="Rhea" id="RHEA-COMP:9565"/>
        <dbReference type="Rhea" id="RHEA-COMP:9566"/>
        <dbReference type="ChEBI" id="CHEBI:15378"/>
        <dbReference type="ChEBI" id="CHEBI:16389"/>
        <dbReference type="ChEBI" id="CHEBI:17976"/>
        <dbReference type="ChEBI" id="CHEBI:57540"/>
        <dbReference type="ChEBI" id="CHEBI:57945"/>
        <dbReference type="EC" id="7.1.1.2"/>
    </reaction>
</comment>
<evidence type="ECO:0000256" key="4">
    <source>
        <dbReference type="ARBA" id="ARBA00021095"/>
    </source>
</evidence>
<geneLocation type="mitochondrion" evidence="17"/>
<dbReference type="RefSeq" id="YP_010026300.1">
    <property type="nucleotide sequence ID" value="NC_053747.1"/>
</dbReference>
<keyword evidence="6" id="KW-0679">Respiratory chain</keyword>
<evidence type="ECO:0000256" key="14">
    <source>
        <dbReference type="ARBA" id="ARBA00031019"/>
    </source>
</evidence>
<dbReference type="GeneID" id="63367505"/>
<feature type="transmembrane region" description="Helical" evidence="16">
    <location>
        <begin position="133"/>
        <end position="151"/>
    </location>
</feature>
<comment type="subcellular location">
    <subcellularLocation>
        <location evidence="1">Mitochondrion membrane</location>
        <topology evidence="1">Multi-pass membrane protein</topology>
    </subcellularLocation>
</comment>
<reference evidence="17" key="1">
    <citation type="submission" date="2019-10" db="EMBL/GenBank/DDBJ databases">
        <title>The complete mitogenome of Leptestheria brevirostris Barnard, 1924, a rockpool clam shrimp (Branchiopoda: Spinicaudata) from Central District, Botswana.</title>
        <authorList>
            <person name="Tladi M."/>
            <person name="Emami-Khoyi A."/>
            <person name="Dalu T."/>
            <person name="Oliver J."/>
            <person name="Teske P."/>
            <person name="Roger C."/>
            <person name="Nyamukondiwa C."/>
            <person name="Wasserman R."/>
        </authorList>
    </citation>
    <scope>NUCLEOTIDE SEQUENCE</scope>
</reference>
<evidence type="ECO:0000256" key="15">
    <source>
        <dbReference type="ARBA" id="ARBA00049551"/>
    </source>
</evidence>
<evidence type="ECO:0000256" key="8">
    <source>
        <dbReference type="ARBA" id="ARBA00022967"/>
    </source>
</evidence>
<feature type="transmembrane region" description="Helical" evidence="16">
    <location>
        <begin position="48"/>
        <end position="66"/>
    </location>
</feature>
<dbReference type="GO" id="GO:0031966">
    <property type="term" value="C:mitochondrial membrane"/>
    <property type="evidence" value="ECO:0007669"/>
    <property type="project" value="UniProtKB-SubCell"/>
</dbReference>
<evidence type="ECO:0000313" key="17">
    <source>
        <dbReference type="EMBL" id="QOQ37314.1"/>
    </source>
</evidence>
<keyword evidence="12 17" id="KW-0496">Mitochondrion</keyword>
<gene>
    <name evidence="17" type="primary">ND6</name>
</gene>
<name>A0A7M1IDF7_9CRUS</name>
<dbReference type="EMBL" id="MN548772">
    <property type="protein sequence ID" value="QOQ37314.1"/>
    <property type="molecule type" value="Genomic_DNA"/>
</dbReference>
<accession>A0A7M1IDF7</accession>
<comment type="similarity">
    <text evidence="2">Belongs to the complex I subunit 6 family.</text>
</comment>
<dbReference type="AlphaFoldDB" id="A0A7M1IDF7"/>
<evidence type="ECO:0000256" key="11">
    <source>
        <dbReference type="ARBA" id="ARBA00023027"/>
    </source>
</evidence>
<sequence length="161" mass="17691">MLFSFPLVSLILTFGFLSHPLAMALNLFLQTGFFCMLMGSFHGNYWLSYLLFLVFLGGLLIVFAYVSTLASNEKFTPSINYALLAISGLGVLLLLYQPSLGSTLSSSNSLFSASKAAPESFSADLYSFSSSSLLYLVVYLLFCLLIVVRVSRLEEGPLRSF</sequence>
<keyword evidence="13 16" id="KW-0472">Membrane</keyword>
<evidence type="ECO:0000256" key="5">
    <source>
        <dbReference type="ARBA" id="ARBA00022448"/>
    </source>
</evidence>
<keyword evidence="10 16" id="KW-1133">Transmembrane helix</keyword>
<keyword evidence="8" id="KW-1278">Translocase</keyword>
<dbReference type="EC" id="7.1.1.2" evidence="3"/>
<organism evidence="17">
    <name type="scientific">Leptestheria brevirostris</name>
    <dbReference type="NCBI Taxonomy" id="2653809"/>
    <lineage>
        <taxon>Eukaryota</taxon>
        <taxon>Metazoa</taxon>
        <taxon>Ecdysozoa</taxon>
        <taxon>Arthropoda</taxon>
        <taxon>Crustacea</taxon>
        <taxon>Branchiopoda</taxon>
        <taxon>Diplostraca</taxon>
        <taxon>Spinicaudata</taxon>
        <taxon>Leptestheriidae</taxon>
        <taxon>Leptestheria</taxon>
    </lineage>
</organism>
<keyword evidence="11" id="KW-0520">NAD</keyword>
<evidence type="ECO:0000256" key="9">
    <source>
        <dbReference type="ARBA" id="ARBA00022982"/>
    </source>
</evidence>
<dbReference type="CTD" id="4541"/>
<evidence type="ECO:0000256" key="6">
    <source>
        <dbReference type="ARBA" id="ARBA00022660"/>
    </source>
</evidence>
<protein>
    <recommendedName>
        <fullName evidence="4">NADH-ubiquinone oxidoreductase chain 6</fullName>
        <ecNumber evidence="3">7.1.1.2</ecNumber>
    </recommendedName>
    <alternativeName>
        <fullName evidence="14">NADH dehydrogenase subunit 6</fullName>
    </alternativeName>
</protein>
<evidence type="ECO:0000256" key="16">
    <source>
        <dbReference type="SAM" id="Phobius"/>
    </source>
</evidence>
<evidence type="ECO:0000256" key="1">
    <source>
        <dbReference type="ARBA" id="ARBA00004225"/>
    </source>
</evidence>
<evidence type="ECO:0000256" key="10">
    <source>
        <dbReference type="ARBA" id="ARBA00022989"/>
    </source>
</evidence>
<keyword evidence="7 16" id="KW-0812">Transmembrane</keyword>
<evidence type="ECO:0000256" key="3">
    <source>
        <dbReference type="ARBA" id="ARBA00012944"/>
    </source>
</evidence>
<feature type="transmembrane region" description="Helical" evidence="16">
    <location>
        <begin position="78"/>
        <end position="96"/>
    </location>
</feature>
<dbReference type="PANTHER" id="PTHR11435">
    <property type="entry name" value="NADH UBIQUINONE OXIDOREDUCTASE SUBUNIT ND6"/>
    <property type="match status" value="1"/>
</dbReference>
<evidence type="ECO:0000256" key="2">
    <source>
        <dbReference type="ARBA" id="ARBA00005698"/>
    </source>
</evidence>
<dbReference type="InterPro" id="IPR050269">
    <property type="entry name" value="ComplexI_Subunit6"/>
</dbReference>
<dbReference type="GO" id="GO:0008137">
    <property type="term" value="F:NADH dehydrogenase (ubiquinone) activity"/>
    <property type="evidence" value="ECO:0007669"/>
    <property type="project" value="UniProtKB-EC"/>
</dbReference>
<dbReference type="PANTHER" id="PTHR11435:SF1">
    <property type="entry name" value="NADH-UBIQUINONE OXIDOREDUCTASE CHAIN 6"/>
    <property type="match status" value="1"/>
</dbReference>